<dbReference type="RefSeq" id="WP_115371731.1">
    <property type="nucleotide sequence ID" value="NZ_QASA01000001.1"/>
</dbReference>
<evidence type="ECO:0000256" key="1">
    <source>
        <dbReference type="SAM" id="Phobius"/>
    </source>
</evidence>
<dbReference type="OrthoDB" id="893324at2"/>
<evidence type="ECO:0000313" key="3">
    <source>
        <dbReference type="Proteomes" id="UP000253919"/>
    </source>
</evidence>
<keyword evidence="1" id="KW-0472">Membrane</keyword>
<keyword evidence="3" id="KW-1185">Reference proteome</keyword>
<proteinExistence type="predicted"/>
<dbReference type="AlphaFoldDB" id="A0A369QGB2"/>
<evidence type="ECO:0008006" key="4">
    <source>
        <dbReference type="Google" id="ProtNLM"/>
    </source>
</evidence>
<sequence length="154" mass="16675">MAKNTIAIEKYGIRFGLIAAVAMFGYFLLINVLNLQNVEVIRFASNIFIIGAVIWAIYSLKTNTQGPVPYLPGLGIGFLVGLIGSVLYAIFIYVYAKFLNPDYAAILETQDYYGSVMSPMMLAGAITILGTAVGTMTGYILMMAFDNSGARTAE</sequence>
<accession>A0A369QGB2</accession>
<evidence type="ECO:0000313" key="2">
    <source>
        <dbReference type="EMBL" id="RDC62266.1"/>
    </source>
</evidence>
<dbReference type="EMBL" id="QASA01000001">
    <property type="protein sequence ID" value="RDC62266.1"/>
    <property type="molecule type" value="Genomic_DNA"/>
</dbReference>
<feature type="transmembrane region" description="Helical" evidence="1">
    <location>
        <begin position="40"/>
        <end position="58"/>
    </location>
</feature>
<feature type="transmembrane region" description="Helical" evidence="1">
    <location>
        <begin position="116"/>
        <end position="141"/>
    </location>
</feature>
<protein>
    <recommendedName>
        <fullName evidence="4">DUF4199 domain-containing protein</fullName>
    </recommendedName>
</protein>
<dbReference type="Proteomes" id="UP000253919">
    <property type="component" value="Unassembled WGS sequence"/>
</dbReference>
<dbReference type="Pfam" id="PF13858">
    <property type="entry name" value="DUF4199"/>
    <property type="match status" value="1"/>
</dbReference>
<comment type="caution">
    <text evidence="2">The sequence shown here is derived from an EMBL/GenBank/DDBJ whole genome shotgun (WGS) entry which is preliminary data.</text>
</comment>
<feature type="transmembrane region" description="Helical" evidence="1">
    <location>
        <begin position="70"/>
        <end position="96"/>
    </location>
</feature>
<feature type="transmembrane region" description="Helical" evidence="1">
    <location>
        <begin position="12"/>
        <end position="34"/>
    </location>
</feature>
<name>A0A369QGB2_9BACT</name>
<keyword evidence="1" id="KW-0812">Transmembrane</keyword>
<organism evidence="2 3">
    <name type="scientific">Adhaeribacter pallidiroseus</name>
    <dbReference type="NCBI Taxonomy" id="2072847"/>
    <lineage>
        <taxon>Bacteria</taxon>
        <taxon>Pseudomonadati</taxon>
        <taxon>Bacteroidota</taxon>
        <taxon>Cytophagia</taxon>
        <taxon>Cytophagales</taxon>
        <taxon>Hymenobacteraceae</taxon>
        <taxon>Adhaeribacter</taxon>
    </lineage>
</organism>
<reference evidence="2 3" key="1">
    <citation type="submission" date="2018-04" db="EMBL/GenBank/DDBJ databases">
        <title>Adhaeribacter sp. HMF7616 genome sequencing and assembly.</title>
        <authorList>
            <person name="Kang H."/>
            <person name="Kang J."/>
            <person name="Cha I."/>
            <person name="Kim H."/>
            <person name="Joh K."/>
        </authorList>
    </citation>
    <scope>NUCLEOTIDE SEQUENCE [LARGE SCALE GENOMIC DNA]</scope>
    <source>
        <strain evidence="2 3">HMF7616</strain>
    </source>
</reference>
<dbReference type="InterPro" id="IPR025250">
    <property type="entry name" value="DUF4199"/>
</dbReference>
<keyword evidence="1" id="KW-1133">Transmembrane helix</keyword>
<gene>
    <name evidence="2" type="ORF">AHMF7616_00857</name>
</gene>